<dbReference type="PANTHER" id="PTHR12265">
    <property type="entry name" value="TRANSMEMBRANE PROTEIN 53"/>
    <property type="match status" value="1"/>
</dbReference>
<dbReference type="InterPro" id="IPR008547">
    <property type="entry name" value="DUF829_TMEM53"/>
</dbReference>
<dbReference type="GO" id="GO:0005640">
    <property type="term" value="C:nuclear outer membrane"/>
    <property type="evidence" value="ECO:0007669"/>
    <property type="project" value="UniProtKB-SubCell"/>
</dbReference>
<comment type="subcellular location">
    <subcellularLocation>
        <location evidence="6">Nucleus outer membrane</location>
        <topology evidence="6">Single-pass membrane protein</topology>
    </subcellularLocation>
</comment>
<dbReference type="Pfam" id="PF05705">
    <property type="entry name" value="DUF829"/>
    <property type="match status" value="1"/>
</dbReference>
<evidence type="ECO:0000313" key="8">
    <source>
        <dbReference type="Proteomes" id="UP000193467"/>
    </source>
</evidence>
<evidence type="ECO:0000256" key="3">
    <source>
        <dbReference type="ARBA" id="ARBA00022989"/>
    </source>
</evidence>
<dbReference type="Proteomes" id="UP000193467">
    <property type="component" value="Unassembled WGS sequence"/>
</dbReference>
<dbReference type="InParanoid" id="A0A1Y2ESK4"/>
<dbReference type="EMBL" id="MCGR01000041">
    <property type="protein sequence ID" value="ORY74512.1"/>
    <property type="molecule type" value="Genomic_DNA"/>
</dbReference>
<dbReference type="AlphaFoldDB" id="A0A1Y2ESK4"/>
<keyword evidence="8" id="KW-1185">Reference proteome</keyword>
<dbReference type="PANTHER" id="PTHR12265:SF30">
    <property type="entry name" value="TRANSMEMBRANE PROTEIN 53"/>
    <property type="match status" value="1"/>
</dbReference>
<reference evidence="7 8" key="1">
    <citation type="submission" date="2016-07" db="EMBL/GenBank/DDBJ databases">
        <title>Pervasive Adenine N6-methylation of Active Genes in Fungi.</title>
        <authorList>
            <consortium name="DOE Joint Genome Institute"/>
            <person name="Mondo S.J."/>
            <person name="Dannebaum R.O."/>
            <person name="Kuo R.C."/>
            <person name="Labutti K."/>
            <person name="Haridas S."/>
            <person name="Kuo A."/>
            <person name="Salamov A."/>
            <person name="Ahrendt S.R."/>
            <person name="Lipzen A."/>
            <person name="Sullivan W."/>
            <person name="Andreopoulos W.B."/>
            <person name="Clum A."/>
            <person name="Lindquist E."/>
            <person name="Daum C."/>
            <person name="Ramamoorthy G.K."/>
            <person name="Gryganskyi A."/>
            <person name="Culley D."/>
            <person name="Magnuson J.K."/>
            <person name="James T.Y."/>
            <person name="O'Malley M.A."/>
            <person name="Stajich J.E."/>
            <person name="Spatafora J.W."/>
            <person name="Visel A."/>
            <person name="Grigoriev I.V."/>
        </authorList>
    </citation>
    <scope>NUCLEOTIDE SEQUENCE [LARGE SCALE GENOMIC DNA]</scope>
    <source>
        <strain evidence="7 8">62-1032</strain>
    </source>
</reference>
<dbReference type="OrthoDB" id="77878at2759"/>
<proteinExistence type="inferred from homology"/>
<evidence type="ECO:0008006" key="9">
    <source>
        <dbReference type="Google" id="ProtNLM"/>
    </source>
</evidence>
<comment type="caution">
    <text evidence="7">The sequence shown here is derived from an EMBL/GenBank/DDBJ whole genome shotgun (WGS) entry which is preliminary data.</text>
</comment>
<keyword evidence="3" id="KW-1133">Transmembrane helix</keyword>
<gene>
    <name evidence="7" type="ORF">BCR35DRAFT_321910</name>
</gene>
<organism evidence="7 8">
    <name type="scientific">Leucosporidium creatinivorum</name>
    <dbReference type="NCBI Taxonomy" id="106004"/>
    <lineage>
        <taxon>Eukaryota</taxon>
        <taxon>Fungi</taxon>
        <taxon>Dikarya</taxon>
        <taxon>Basidiomycota</taxon>
        <taxon>Pucciniomycotina</taxon>
        <taxon>Microbotryomycetes</taxon>
        <taxon>Leucosporidiales</taxon>
        <taxon>Leucosporidium</taxon>
    </lineage>
</organism>
<keyword evidence="5" id="KW-0539">Nucleus</keyword>
<evidence type="ECO:0000256" key="2">
    <source>
        <dbReference type="ARBA" id="ARBA00022692"/>
    </source>
</evidence>
<accession>A0A1Y2ESK4</accession>
<protein>
    <recommendedName>
        <fullName evidence="9">Indole-diterpene biosynthesis protein PaxU</fullName>
    </recommendedName>
</protein>
<dbReference type="InterPro" id="IPR029058">
    <property type="entry name" value="AB_hydrolase_fold"/>
</dbReference>
<keyword evidence="4" id="KW-0472">Membrane</keyword>
<evidence type="ECO:0000256" key="5">
    <source>
        <dbReference type="ARBA" id="ARBA00023242"/>
    </source>
</evidence>
<evidence type="ECO:0000256" key="4">
    <source>
        <dbReference type="ARBA" id="ARBA00023136"/>
    </source>
</evidence>
<keyword evidence="2" id="KW-0812">Transmembrane</keyword>
<evidence type="ECO:0000313" key="7">
    <source>
        <dbReference type="EMBL" id="ORY74512.1"/>
    </source>
</evidence>
<evidence type="ECO:0000256" key="1">
    <source>
        <dbReference type="ARBA" id="ARBA00007387"/>
    </source>
</evidence>
<comment type="similarity">
    <text evidence="1">Belongs to the TMEM53 family.</text>
</comment>
<name>A0A1Y2ESK4_9BASI</name>
<dbReference type="Gene3D" id="3.40.50.1820">
    <property type="entry name" value="alpha/beta hydrolase"/>
    <property type="match status" value="1"/>
</dbReference>
<dbReference type="SUPFAM" id="SSF53474">
    <property type="entry name" value="alpha/beta-Hydrolases"/>
    <property type="match status" value="1"/>
</dbReference>
<sequence length="290" mass="31919">MAGRPALTRLSKDVYLSAPARDSSVVESVAKAGPQTVVLLGWMDAQLKHLEKYVQGYNKLYPFATILLLRSHQSSFYRPSSYLRRTLAPAVDHLRALHPSATPGPNSPILVHSFSNGGALGLKVLNELMSSSAVKGEKEQEPLLGRGEGVPARAIVFDSSPGIGSLSLTLRAFTAPYKSWWKKGPAYVFILALYGVSWLFRILLRRPPTLLALSDYLNTSLPPVPRVYLYSTTDLLIPSADVVAHAKAAKGRGVQVRMEEFEETEHVAHARKEPERYWGAVKEVWEGSGK</sequence>
<evidence type="ECO:0000256" key="6">
    <source>
        <dbReference type="ARBA" id="ARBA00034303"/>
    </source>
</evidence>